<organism evidence="1 2">
    <name type="scientific">Eimeria praecox</name>
    <dbReference type="NCBI Taxonomy" id="51316"/>
    <lineage>
        <taxon>Eukaryota</taxon>
        <taxon>Sar</taxon>
        <taxon>Alveolata</taxon>
        <taxon>Apicomplexa</taxon>
        <taxon>Conoidasida</taxon>
        <taxon>Coccidia</taxon>
        <taxon>Eucoccidiorida</taxon>
        <taxon>Eimeriorina</taxon>
        <taxon>Eimeriidae</taxon>
        <taxon>Eimeria</taxon>
    </lineage>
</organism>
<dbReference type="Proteomes" id="UP000018201">
    <property type="component" value="Unassembled WGS sequence"/>
</dbReference>
<name>U6H2T4_9EIME</name>
<reference evidence="1" key="2">
    <citation type="submission" date="2013-10" db="EMBL/GenBank/DDBJ databases">
        <authorList>
            <person name="Aslett M."/>
        </authorList>
    </citation>
    <scope>NUCLEOTIDE SEQUENCE [LARGE SCALE GENOMIC DNA]</scope>
    <source>
        <strain evidence="1">Houghton</strain>
    </source>
</reference>
<reference evidence="1" key="1">
    <citation type="submission" date="2013-10" db="EMBL/GenBank/DDBJ databases">
        <title>Genomic analysis of the causative agents of coccidiosis in chickens.</title>
        <authorList>
            <person name="Reid A.J."/>
            <person name="Blake D."/>
            <person name="Billington K."/>
            <person name="Browne H."/>
            <person name="Dunn M."/>
            <person name="Hung S."/>
            <person name="Kawahara F."/>
            <person name="Miranda-Saavedra D."/>
            <person name="Mourier T."/>
            <person name="Nagra H."/>
            <person name="Otto T.D."/>
            <person name="Rawlings N."/>
            <person name="Sanchez A."/>
            <person name="Sanders M."/>
            <person name="Subramaniam C."/>
            <person name="Tay Y."/>
            <person name="Dear P."/>
            <person name="Doerig C."/>
            <person name="Gruber A."/>
            <person name="Parkinson J."/>
            <person name="Shirley M."/>
            <person name="Wan K.L."/>
            <person name="Berriman M."/>
            <person name="Tomley F."/>
            <person name="Pain A."/>
        </authorList>
    </citation>
    <scope>NUCLEOTIDE SEQUENCE [LARGE SCALE GENOMIC DNA]</scope>
    <source>
        <strain evidence="1">Houghton</strain>
    </source>
</reference>
<dbReference type="AlphaFoldDB" id="U6H2T4"/>
<keyword evidence="2" id="KW-1185">Reference proteome</keyword>
<gene>
    <name evidence="1" type="ORF">EPH_0070740</name>
</gene>
<sequence>MFVGLGRFGRRSNGWSVGVGGMRRLVGGGEQMLLSLGLGEVACMAVTACSSDGLFSFGTGIREAEHLRGCSLRG</sequence>
<dbReference type="VEuPathDB" id="ToxoDB:EPH_0070740"/>
<accession>U6H2T4</accession>
<evidence type="ECO:0000313" key="2">
    <source>
        <dbReference type="Proteomes" id="UP000018201"/>
    </source>
</evidence>
<evidence type="ECO:0000313" key="1">
    <source>
        <dbReference type="EMBL" id="CDI86760.1"/>
    </source>
</evidence>
<dbReference type="EMBL" id="HG695998">
    <property type="protein sequence ID" value="CDI86760.1"/>
    <property type="molecule type" value="Genomic_DNA"/>
</dbReference>
<proteinExistence type="predicted"/>
<protein>
    <submittedName>
        <fullName evidence="1">Uncharacterized protein</fullName>
    </submittedName>
</protein>